<gene>
    <name evidence="2" type="ORF">O1G21_24525</name>
</gene>
<sequence length="213" mass="23022">MMWAVVGVPFALLPVVHWLLRARATPLRAPVAAALLLWLALVLAVALDLLQLRSEAELYLLYTPVAELAVLLGLWLERRIAGPRTERPGGWSRVAGIAFHTQLALVLTVTPLLALVFFHEADVPSARALPAPPPGYTSLGTGQGCGNGNGATCWRTLYLAGPPDLPTAEAADRLRPRQRCEANGWLIDRRELCTEVSTDGATIVYRVYLGGSL</sequence>
<feature type="transmembrane region" description="Helical" evidence="1">
    <location>
        <begin position="31"/>
        <end position="50"/>
    </location>
</feature>
<name>A0ABY7Q922_9ACTN</name>
<dbReference type="RefSeq" id="WP_270146742.1">
    <property type="nucleotide sequence ID" value="NZ_CP115450.1"/>
</dbReference>
<protein>
    <submittedName>
        <fullName evidence="2">Uncharacterized protein</fullName>
    </submittedName>
</protein>
<organism evidence="2 3">
    <name type="scientific">Kitasatospora cathayae</name>
    <dbReference type="NCBI Taxonomy" id="3004092"/>
    <lineage>
        <taxon>Bacteria</taxon>
        <taxon>Bacillati</taxon>
        <taxon>Actinomycetota</taxon>
        <taxon>Actinomycetes</taxon>
        <taxon>Kitasatosporales</taxon>
        <taxon>Streptomycetaceae</taxon>
        <taxon>Kitasatospora</taxon>
    </lineage>
</organism>
<feature type="transmembrane region" description="Helical" evidence="1">
    <location>
        <begin position="59"/>
        <end position="76"/>
    </location>
</feature>
<keyword evidence="1" id="KW-0472">Membrane</keyword>
<evidence type="ECO:0000313" key="3">
    <source>
        <dbReference type="Proteomes" id="UP001212821"/>
    </source>
</evidence>
<dbReference type="Proteomes" id="UP001212821">
    <property type="component" value="Chromosome"/>
</dbReference>
<evidence type="ECO:0000256" key="1">
    <source>
        <dbReference type="SAM" id="Phobius"/>
    </source>
</evidence>
<evidence type="ECO:0000313" key="2">
    <source>
        <dbReference type="EMBL" id="WBP88689.1"/>
    </source>
</evidence>
<feature type="transmembrane region" description="Helical" evidence="1">
    <location>
        <begin position="96"/>
        <end position="118"/>
    </location>
</feature>
<keyword evidence="1" id="KW-0812">Transmembrane</keyword>
<reference evidence="3" key="1">
    <citation type="submission" date="2022-12" db="EMBL/GenBank/DDBJ databases">
        <authorList>
            <person name="Mo P."/>
        </authorList>
    </citation>
    <scope>NUCLEOTIDE SEQUENCE [LARGE SCALE GENOMIC DNA]</scope>
    <source>
        <strain evidence="3">HUAS 3-15</strain>
    </source>
</reference>
<proteinExistence type="predicted"/>
<accession>A0ABY7Q922</accession>
<dbReference type="EMBL" id="CP115450">
    <property type="protein sequence ID" value="WBP88689.1"/>
    <property type="molecule type" value="Genomic_DNA"/>
</dbReference>
<keyword evidence="1" id="KW-1133">Transmembrane helix</keyword>
<keyword evidence="3" id="KW-1185">Reference proteome</keyword>